<reference evidence="10 11" key="1">
    <citation type="submission" date="2018-08" db="EMBL/GenBank/DDBJ databases">
        <title>A genome reference for cultivated species of the human gut microbiota.</title>
        <authorList>
            <person name="Zou Y."/>
            <person name="Xue W."/>
            <person name="Luo G."/>
        </authorList>
    </citation>
    <scope>NUCLEOTIDE SEQUENCE [LARGE SCALE GENOMIC DNA]</scope>
    <source>
        <strain evidence="9 12">AM09-9</strain>
        <strain evidence="8 11">AM25-1LB</strain>
        <strain evidence="7 10">TF11-7</strain>
    </source>
</reference>
<dbReference type="InterPro" id="IPR006139">
    <property type="entry name" value="D-isomer_2_OHA_DH_cat_dom"/>
</dbReference>
<gene>
    <name evidence="9" type="ORF">DW116_12455</name>
    <name evidence="8" type="ORF">DW672_09795</name>
    <name evidence="7" type="ORF">DXD17_11440</name>
</gene>
<organism evidence="7 10">
    <name type="scientific">[Ruminococcus] lactaris</name>
    <dbReference type="NCBI Taxonomy" id="46228"/>
    <lineage>
        <taxon>Bacteria</taxon>
        <taxon>Bacillati</taxon>
        <taxon>Bacillota</taxon>
        <taxon>Clostridia</taxon>
        <taxon>Lachnospirales</taxon>
        <taxon>Lachnospiraceae</taxon>
        <taxon>Mediterraneibacter</taxon>
    </lineage>
</organism>
<dbReference type="EMBL" id="QSQN01000033">
    <property type="protein sequence ID" value="RGK37827.1"/>
    <property type="molecule type" value="Genomic_DNA"/>
</dbReference>
<dbReference type="InterPro" id="IPR029752">
    <property type="entry name" value="D-isomer_DH_CS1"/>
</dbReference>
<dbReference type="CDD" id="cd12185">
    <property type="entry name" value="HGDH_LDH_like"/>
    <property type="match status" value="1"/>
</dbReference>
<feature type="domain" description="D-isomer specific 2-hydroxyacid dehydrogenase catalytic" evidence="5">
    <location>
        <begin position="13"/>
        <end position="325"/>
    </location>
</feature>
<evidence type="ECO:0000313" key="7">
    <source>
        <dbReference type="EMBL" id="RGK37827.1"/>
    </source>
</evidence>
<dbReference type="GO" id="GO:0051287">
    <property type="term" value="F:NAD binding"/>
    <property type="evidence" value="ECO:0007669"/>
    <property type="project" value="InterPro"/>
</dbReference>
<dbReference type="GO" id="GO:0008720">
    <property type="term" value="F:D-lactate dehydrogenase (NAD+) activity"/>
    <property type="evidence" value="ECO:0007669"/>
    <property type="project" value="TreeGrafter"/>
</dbReference>
<dbReference type="Pfam" id="PF00389">
    <property type="entry name" value="2-Hacid_dh"/>
    <property type="match status" value="1"/>
</dbReference>
<evidence type="ECO:0000259" key="6">
    <source>
        <dbReference type="Pfam" id="PF02826"/>
    </source>
</evidence>
<dbReference type="EMBL" id="QRMI01000043">
    <property type="protein sequence ID" value="RHJ57738.1"/>
    <property type="molecule type" value="Genomic_DNA"/>
</dbReference>
<dbReference type="Gene3D" id="3.40.50.720">
    <property type="entry name" value="NAD(P)-binding Rossmann-like Domain"/>
    <property type="match status" value="2"/>
</dbReference>
<dbReference type="PROSITE" id="PS00065">
    <property type="entry name" value="D_2_HYDROXYACID_DH_1"/>
    <property type="match status" value="1"/>
</dbReference>
<evidence type="ECO:0000313" key="10">
    <source>
        <dbReference type="Proteomes" id="UP000260793"/>
    </source>
</evidence>
<dbReference type="Proteomes" id="UP000285832">
    <property type="component" value="Unassembled WGS sequence"/>
</dbReference>
<dbReference type="EMBL" id="QRHG01000026">
    <property type="protein sequence ID" value="RHF59071.1"/>
    <property type="molecule type" value="Genomic_DNA"/>
</dbReference>
<dbReference type="PROSITE" id="PS00671">
    <property type="entry name" value="D_2_HYDROXYACID_DH_3"/>
    <property type="match status" value="1"/>
</dbReference>
<dbReference type="RefSeq" id="WP_005611934.1">
    <property type="nucleotide sequence ID" value="NZ_CABKOA010000011.1"/>
</dbReference>
<evidence type="ECO:0000259" key="5">
    <source>
        <dbReference type="Pfam" id="PF00389"/>
    </source>
</evidence>
<dbReference type="PANTHER" id="PTHR43026:SF1">
    <property type="entry name" value="2-HYDROXYACID DEHYDROGENASE HOMOLOG 1-RELATED"/>
    <property type="match status" value="1"/>
</dbReference>
<sequence length="327" mass="36925">MKIFVYSYREFDEAEFFQKFSKEYGVELGICKDAPTLENAHLAEGYEYLSIITTKIDAQLVERFHELGVKMISTRTIGFDHIDLQAAKKFGMSVSNVSYSPECVADYTLMLMLMAIRKMKRIMQRAEINDFSLPGIQGGELHNFTVGVLGTGRIGRAVIRDLSGFGCRIYAYDAYENEEVKKYAQYADLDTIYKECDLLTLHMPLEAENAHLLDAAAFAKMKDGVVIINTARGGLIDTKALINALENEKVGAVGLDVIEDEFGMYYYDRKSDILSKKDLYILRGFPNVIVTPHMAFYTDQAVSDMVKNSLLSCILHSEGKEDPWKVL</sequence>
<proteinExistence type="inferred from homology"/>
<evidence type="ECO:0000256" key="2">
    <source>
        <dbReference type="ARBA" id="ARBA00023002"/>
    </source>
</evidence>
<feature type="domain" description="D-isomer specific 2-hydroxyacid dehydrogenase NAD-binding" evidence="6">
    <location>
        <begin position="109"/>
        <end position="295"/>
    </location>
</feature>
<dbReference type="Proteomes" id="UP000260793">
    <property type="component" value="Unassembled WGS sequence"/>
</dbReference>
<comment type="caution">
    <text evidence="7">The sequence shown here is derived from an EMBL/GenBank/DDBJ whole genome shotgun (WGS) entry which is preliminary data.</text>
</comment>
<dbReference type="SUPFAM" id="SSF52283">
    <property type="entry name" value="Formate/glycerate dehydrogenase catalytic domain-like"/>
    <property type="match status" value="1"/>
</dbReference>
<evidence type="ECO:0000313" key="12">
    <source>
        <dbReference type="Proteomes" id="UP000285832"/>
    </source>
</evidence>
<evidence type="ECO:0000256" key="4">
    <source>
        <dbReference type="RuleBase" id="RU003719"/>
    </source>
</evidence>
<name>A0A3E4LK09_9FIRM</name>
<evidence type="ECO:0000313" key="11">
    <source>
        <dbReference type="Proteomes" id="UP000284902"/>
    </source>
</evidence>
<comment type="similarity">
    <text evidence="1 4">Belongs to the D-isomer specific 2-hydroxyacid dehydrogenase family.</text>
</comment>
<keyword evidence="3" id="KW-0520">NAD</keyword>
<dbReference type="PANTHER" id="PTHR43026">
    <property type="entry name" value="2-HYDROXYACID DEHYDROGENASE HOMOLOG 1-RELATED"/>
    <property type="match status" value="1"/>
</dbReference>
<evidence type="ECO:0000256" key="1">
    <source>
        <dbReference type="ARBA" id="ARBA00005854"/>
    </source>
</evidence>
<evidence type="ECO:0000313" key="8">
    <source>
        <dbReference type="EMBL" id="RHF59071.1"/>
    </source>
</evidence>
<dbReference type="AlphaFoldDB" id="A0A3E4LK09"/>
<dbReference type="Pfam" id="PF02826">
    <property type="entry name" value="2-Hacid_dh_C"/>
    <property type="match status" value="1"/>
</dbReference>
<keyword evidence="2 4" id="KW-0560">Oxidoreductase</keyword>
<dbReference type="Proteomes" id="UP000284902">
    <property type="component" value="Unassembled WGS sequence"/>
</dbReference>
<evidence type="ECO:0000313" key="9">
    <source>
        <dbReference type="EMBL" id="RHJ57738.1"/>
    </source>
</evidence>
<dbReference type="InterPro" id="IPR006140">
    <property type="entry name" value="D-isomer_DH_NAD-bd"/>
</dbReference>
<dbReference type="InterPro" id="IPR029753">
    <property type="entry name" value="D-isomer_DH_CS"/>
</dbReference>
<dbReference type="GeneID" id="77334542"/>
<accession>A0A3E4LK09</accession>
<evidence type="ECO:0000256" key="3">
    <source>
        <dbReference type="ARBA" id="ARBA00023027"/>
    </source>
</evidence>
<dbReference type="InterPro" id="IPR036291">
    <property type="entry name" value="NAD(P)-bd_dom_sf"/>
</dbReference>
<protein>
    <submittedName>
        <fullName evidence="7">Lactate dehydrogenase</fullName>
    </submittedName>
</protein>
<dbReference type="InterPro" id="IPR058205">
    <property type="entry name" value="D-LDH-like"/>
</dbReference>
<dbReference type="SUPFAM" id="SSF51735">
    <property type="entry name" value="NAD(P)-binding Rossmann-fold domains"/>
    <property type="match status" value="1"/>
</dbReference>